<reference evidence="9" key="1">
    <citation type="journal article" date="2019" name="Int. J. Syst. Evol. Microbiol.">
        <title>The Global Catalogue of Microorganisms (GCM) 10K type strain sequencing project: providing services to taxonomists for standard genome sequencing and annotation.</title>
        <authorList>
            <consortium name="The Broad Institute Genomics Platform"/>
            <consortium name="The Broad Institute Genome Sequencing Center for Infectious Disease"/>
            <person name="Wu L."/>
            <person name="Ma J."/>
        </authorList>
    </citation>
    <scope>NUCLEOTIDE SEQUENCE [LARGE SCALE GENOMIC DNA]</scope>
    <source>
        <strain evidence="9">JCM 9377</strain>
    </source>
</reference>
<gene>
    <name evidence="8" type="ORF">GCM10010468_26010</name>
</gene>
<keyword evidence="9" id="KW-1185">Reference proteome</keyword>
<evidence type="ECO:0000256" key="2">
    <source>
        <dbReference type="ARBA" id="ARBA00022801"/>
    </source>
</evidence>
<keyword evidence="5" id="KW-0732">Signal</keyword>
<dbReference type="Pfam" id="PF18564">
    <property type="entry name" value="Glyco_hydro_5_C"/>
    <property type="match status" value="1"/>
</dbReference>
<evidence type="ECO:0008006" key="10">
    <source>
        <dbReference type="Google" id="ProtNLM"/>
    </source>
</evidence>
<dbReference type="EMBL" id="BAAAUV010000005">
    <property type="protein sequence ID" value="GAA3208861.1"/>
    <property type="molecule type" value="Genomic_DNA"/>
</dbReference>
<organism evidence="8 9">
    <name type="scientific">Actinocorallia longicatena</name>
    <dbReference type="NCBI Taxonomy" id="111803"/>
    <lineage>
        <taxon>Bacteria</taxon>
        <taxon>Bacillati</taxon>
        <taxon>Actinomycetota</taxon>
        <taxon>Actinomycetes</taxon>
        <taxon>Streptosporangiales</taxon>
        <taxon>Thermomonosporaceae</taxon>
        <taxon>Actinocorallia</taxon>
    </lineage>
</organism>
<name>A0ABP6Q7T6_9ACTN</name>
<evidence type="ECO:0000256" key="3">
    <source>
        <dbReference type="ARBA" id="ARBA00023295"/>
    </source>
</evidence>
<accession>A0ABP6Q7T6</accession>
<evidence type="ECO:0000259" key="7">
    <source>
        <dbReference type="Pfam" id="PF18564"/>
    </source>
</evidence>
<feature type="signal peptide" evidence="5">
    <location>
        <begin position="1"/>
        <end position="23"/>
    </location>
</feature>
<dbReference type="InterPro" id="IPR041036">
    <property type="entry name" value="GH5_C"/>
</dbReference>
<evidence type="ECO:0000259" key="6">
    <source>
        <dbReference type="Pfam" id="PF00150"/>
    </source>
</evidence>
<feature type="domain" description="Glycoside hydrolase family 5 C-terminal" evidence="7">
    <location>
        <begin position="409"/>
        <end position="483"/>
    </location>
</feature>
<dbReference type="InterPro" id="IPR013780">
    <property type="entry name" value="Glyco_hydro_b"/>
</dbReference>
<sequence length="491" mass="54111">MRRLLAGLVLLLAAVAGALPVQAAQVQAPPTVTPARAILGHDGRWITDDQGRVVIMHGFNMVAKAAPHDPSQLGFGEKDARFLAAHGFNVVRLGIVLAALEPEPGEFDDRYLANIERTIDVLGRYGIHTLVDIHQDLLSPKFKGFGLPDWMIKTDGIPTDLLNTDSFKNLMFNPALQRANDNFWNNGVVHGRGLQEWYTEAWIHIAKALKGNPAVLGYDLWNEPWPGTAWPGCVPPFGCKDFESKKLAPFFTKMIKGIRTVDREHLTWYEPTLLAPFGAPTHLGRPGDAKSGYSFHAYCPDLSGRTLSDRFYAVCDEVQKIVFDQALKQQERTGDAVMLTEFGATPNGREIEYVIRLADSRRMPWIEWTYCRCKDPTDGGTVDGLVLDLTKPRSGANVNAARLKIMDEPYPQTVAGVPESYGFDPATRTFRFTFTPEGTAETLVHASPLQYPGGYTAQVTGAKITSAPDAARLVLRANRGAKAVTLTLTPR</sequence>
<dbReference type="PANTHER" id="PTHR31308">
    <property type="match status" value="1"/>
</dbReference>
<evidence type="ECO:0000256" key="1">
    <source>
        <dbReference type="ARBA" id="ARBA00005641"/>
    </source>
</evidence>
<evidence type="ECO:0000256" key="4">
    <source>
        <dbReference type="RuleBase" id="RU361153"/>
    </source>
</evidence>
<dbReference type="Gene3D" id="2.60.40.1180">
    <property type="entry name" value="Golgi alpha-mannosidase II"/>
    <property type="match status" value="1"/>
</dbReference>
<keyword evidence="3 4" id="KW-0326">Glycosidase</keyword>
<dbReference type="Proteomes" id="UP001501237">
    <property type="component" value="Unassembled WGS sequence"/>
</dbReference>
<dbReference type="PANTHER" id="PTHR31308:SF3">
    <property type="entry name" value="ENDOGLYCOCERAMIDASE"/>
    <property type="match status" value="1"/>
</dbReference>
<feature type="chain" id="PRO_5046534100" description="Endoglycosylceramidase" evidence="5">
    <location>
        <begin position="24"/>
        <end position="491"/>
    </location>
</feature>
<dbReference type="Pfam" id="PF00150">
    <property type="entry name" value="Cellulase"/>
    <property type="match status" value="1"/>
</dbReference>
<comment type="caution">
    <text evidence="8">The sequence shown here is derived from an EMBL/GenBank/DDBJ whole genome shotgun (WGS) entry which is preliminary data.</text>
</comment>
<evidence type="ECO:0000256" key="5">
    <source>
        <dbReference type="SAM" id="SignalP"/>
    </source>
</evidence>
<evidence type="ECO:0000313" key="8">
    <source>
        <dbReference type="EMBL" id="GAA3208861.1"/>
    </source>
</evidence>
<dbReference type="InterPro" id="IPR052066">
    <property type="entry name" value="Glycosphingolipid_Hydrolases"/>
</dbReference>
<evidence type="ECO:0000313" key="9">
    <source>
        <dbReference type="Proteomes" id="UP001501237"/>
    </source>
</evidence>
<proteinExistence type="inferred from homology"/>
<dbReference type="SUPFAM" id="SSF51445">
    <property type="entry name" value="(Trans)glycosidases"/>
    <property type="match status" value="1"/>
</dbReference>
<feature type="domain" description="Glycoside hydrolase family 5" evidence="6">
    <location>
        <begin position="80"/>
        <end position="371"/>
    </location>
</feature>
<dbReference type="InterPro" id="IPR001547">
    <property type="entry name" value="Glyco_hydro_5"/>
</dbReference>
<dbReference type="Gene3D" id="3.20.20.80">
    <property type="entry name" value="Glycosidases"/>
    <property type="match status" value="1"/>
</dbReference>
<keyword evidence="2 4" id="KW-0378">Hydrolase</keyword>
<dbReference type="InterPro" id="IPR017853">
    <property type="entry name" value="GH"/>
</dbReference>
<comment type="similarity">
    <text evidence="1 4">Belongs to the glycosyl hydrolase 5 (cellulase A) family.</text>
</comment>
<protein>
    <recommendedName>
        <fullName evidence="10">Endoglycosylceramidase</fullName>
    </recommendedName>
</protein>
<dbReference type="RefSeq" id="WP_344826862.1">
    <property type="nucleotide sequence ID" value="NZ_BAAAUV010000005.1"/>
</dbReference>